<comment type="cofactor">
    <cofactor evidence="1 19">
        <name>FAD</name>
        <dbReference type="ChEBI" id="CHEBI:57692"/>
    </cofactor>
</comment>
<keyword evidence="6" id="KW-0285">Flavoprotein</keyword>
<dbReference type="Pfam" id="PF20256">
    <property type="entry name" value="MoCoBD_2"/>
    <property type="match status" value="1"/>
</dbReference>
<evidence type="ECO:0000313" key="23">
    <source>
        <dbReference type="Proteomes" id="UP000085678"/>
    </source>
</evidence>
<dbReference type="InterPro" id="IPR036884">
    <property type="entry name" value="2Fe-2S-bd_dom_sf"/>
</dbReference>
<dbReference type="PROSITE" id="PS51085">
    <property type="entry name" value="2FE2S_FER_2"/>
    <property type="match status" value="1"/>
</dbReference>
<dbReference type="InterPro" id="IPR008274">
    <property type="entry name" value="AldOxase/xan_DH_MoCoBD1"/>
</dbReference>
<feature type="binding site" evidence="19">
    <location>
        <position position="360"/>
    </location>
    <ligand>
        <name>FAD</name>
        <dbReference type="ChEBI" id="CHEBI:57692"/>
    </ligand>
</feature>
<keyword evidence="13" id="KW-0520">NAD</keyword>
<keyword evidence="11 20" id="KW-0408">Iron</keyword>
<sequence length="1279" mass="141566">MDADELVFFVNGKKIIEKNADPETTLLQYLRKILRLPGTKLGCGEGGCGACTVMISKYDQERDKICHYASNACLVPICSLHGLAVTTVEGIGSTKTRLHPVQEIIAKSHGTQCGFCTPGMVMSMYTLLRNKPKPTEEEVENIFQGNLCRCTGYRPILEGFKTFSKDEPCCMGSKCCKIQPSNEEHFLDAAEPCDFLPADTTQEPIFPPELKISNGFGTKFLTFKSERVTWLRPVFLKDLLKLKSKYPSARIVIGNTAVGLDTKYRKAHVQVMIAATHVPELHEVAVADTGIHIGGAVTLARLGEILTETIKNTTEGGQRNAFLDNTFYTRRGNWNIKSDEIVLSVFIPFSKKNEFVFGYKKAQRRENATAIVNAGMRVLFEDGDNIIKEMQIAFGSMSETSSLAITTARRCVGRKWEDQLTSDVVQWLAEDFHSLPEGIGGQMPYKRALACSFFFKFFHRVKLELRKQSGMEDATVPPRHTLTLPSLTRSISRGTQVFEEVSPDQPKHDAVGRPLQHRASLQHATGEAQYCDDMPLIDGELHLALVTSTRAHAKILSIDTREALALPGVEAFFGHEDVPGSNVKRVLTVGEEIFASKEVTCYGQVIGAMVADTKTHAQRAAKAVKIEYEDLPTVFTIEEAIVEESYYPHEAKALIKSGDVERGFEQADHILEGEIKGGGQEHFYLETHVARAVPRGEDGEIEIFCSTQSPSKSQANVARALGLPMNRVCIRTKRLGGGFGGKETRSTLCSVMSCHHVAYAVLHRLNRPVRGMLDRDEDMLISGGRHPFLGKYKVGIDSVGRFKALDATVYLNAGNTSDLSPEVVSVSLYSFDNCYHIPNIVLTGVLCKTNLPSNTAFRGFGAPQSMLVMENIIEDVAVSLNIPSHKVREINMYNENDLTPKGIRLINCAIDRCWNEVIQQSEFFQRKEDIAKFNRDNRWKKRGVSLIPTKFLISYYNERFLEQGAALVHVYQEDGSVLITHGGVEMGQGLHTKMIQVASRALQLPVHKFHINETTTSTVPNTTATAASTGSDLNGMAVLNACKTLRHRLEPYIAGNPGGSWEDWVKAAYMDRISLSATGYYKVPDTWDDSYVPVEGEQTTQRYFTYGAACSVVEIDCLTGDHVVLRTDIVMDVGRSLNPAIDIGQIEGAFAQGYGLFTIEQLRYSSEGRLITNGPNTYKIPGYGNIPVEFNVSLLKGASNPKAVYSSKGIGEPPFFLASSVFFAIKDAISSARAESGLKGRFRLDSPATAERIRMACEDQFTCQCSPSTHHTRPRFIDV</sequence>
<dbReference type="FunFam" id="3.30.365.10:FF:000002">
    <property type="entry name" value="Xanthine dehydrogenase oxidase"/>
    <property type="match status" value="1"/>
</dbReference>
<dbReference type="SUPFAM" id="SSF54292">
    <property type="entry name" value="2Fe-2S ferredoxin-like"/>
    <property type="match status" value="1"/>
</dbReference>
<dbReference type="Pfam" id="PF01799">
    <property type="entry name" value="Fer2_2"/>
    <property type="match status" value="1"/>
</dbReference>
<dbReference type="Pfam" id="PF00111">
    <property type="entry name" value="Fer2"/>
    <property type="match status" value="1"/>
</dbReference>
<evidence type="ECO:0000256" key="1">
    <source>
        <dbReference type="ARBA" id="ARBA00001974"/>
    </source>
</evidence>
<feature type="binding site" evidence="19">
    <location>
        <begin position="251"/>
        <end position="258"/>
    </location>
    <ligand>
        <name>FAD</name>
        <dbReference type="ChEBI" id="CHEBI:57692"/>
    </ligand>
</feature>
<dbReference type="FunFam" id="3.30.43.10:FF:000001">
    <property type="entry name" value="Xanthine dehydrogenase/oxidase"/>
    <property type="match status" value="1"/>
</dbReference>
<evidence type="ECO:0000256" key="17">
    <source>
        <dbReference type="ARBA" id="ARBA00049517"/>
    </source>
</evidence>
<dbReference type="EC" id="1.17.1.4" evidence="4"/>
<evidence type="ECO:0000256" key="5">
    <source>
        <dbReference type="ARBA" id="ARBA00022505"/>
    </source>
</evidence>
<evidence type="ECO:0000256" key="19">
    <source>
        <dbReference type="PIRSR" id="PIRSR000127-2"/>
    </source>
</evidence>
<dbReference type="PROSITE" id="PS00197">
    <property type="entry name" value="2FE2S_FER_1"/>
    <property type="match status" value="1"/>
</dbReference>
<dbReference type="Gene3D" id="3.30.365.10">
    <property type="entry name" value="Aldehyde oxidase/xanthine dehydrogenase, molybdopterin binding domain"/>
    <property type="match status" value="4"/>
</dbReference>
<evidence type="ECO:0000256" key="14">
    <source>
        <dbReference type="ARBA" id="ARBA00023140"/>
    </source>
</evidence>
<dbReference type="PANTHER" id="PTHR45444:SF3">
    <property type="entry name" value="XANTHINE DEHYDROGENASE"/>
    <property type="match status" value="1"/>
</dbReference>
<evidence type="ECO:0000256" key="7">
    <source>
        <dbReference type="ARBA" id="ARBA00022714"/>
    </source>
</evidence>
<dbReference type="InterPro" id="IPR016166">
    <property type="entry name" value="FAD-bd_PCMH"/>
</dbReference>
<feature type="binding site" evidence="20">
    <location>
        <position position="1027"/>
    </location>
    <ligand>
        <name>Mo-molybdopterin</name>
        <dbReference type="ChEBI" id="CHEBI:71302"/>
    </ligand>
    <ligandPart>
        <name>Mo</name>
        <dbReference type="ChEBI" id="CHEBI:28685"/>
    </ligandPart>
</feature>
<keyword evidence="23" id="KW-1185">Reference proteome</keyword>
<dbReference type="InterPro" id="IPR001041">
    <property type="entry name" value="2Fe-2S_ferredoxin-type"/>
</dbReference>
<dbReference type="InterPro" id="IPR000674">
    <property type="entry name" value="Ald_Oxase/Xan_DH_a/b"/>
</dbReference>
<dbReference type="InParanoid" id="A0A1S3HFF9"/>
<evidence type="ECO:0000259" key="21">
    <source>
        <dbReference type="PROSITE" id="PS51085"/>
    </source>
</evidence>
<evidence type="ECO:0000259" key="22">
    <source>
        <dbReference type="PROSITE" id="PS51387"/>
    </source>
</evidence>
<keyword evidence="10" id="KW-0560">Oxidoreductase</keyword>
<keyword evidence="12 20" id="KW-0411">Iron-sulfur</keyword>
<feature type="binding site" evidence="19">
    <location>
        <position position="743"/>
    </location>
    <ligand>
        <name>substrate</name>
    </ligand>
</feature>
<dbReference type="Gene3D" id="3.30.43.10">
    <property type="entry name" value="Uridine Diphospho-n-acetylenolpyruvylglucosamine Reductase, domain 2"/>
    <property type="match status" value="1"/>
</dbReference>
<dbReference type="InterPro" id="IPR002888">
    <property type="entry name" value="2Fe-2S-bd"/>
</dbReference>
<reference evidence="24" key="1">
    <citation type="submission" date="2025-08" db="UniProtKB">
        <authorList>
            <consortium name="RefSeq"/>
        </authorList>
    </citation>
    <scope>IDENTIFICATION</scope>
    <source>
        <tissue evidence="24">Gonads</tissue>
    </source>
</reference>
<dbReference type="Pfam" id="PF02738">
    <property type="entry name" value="MoCoBD_1"/>
    <property type="match status" value="1"/>
</dbReference>
<dbReference type="GO" id="GO:0004854">
    <property type="term" value="F:xanthine dehydrogenase activity"/>
    <property type="evidence" value="ECO:0007669"/>
    <property type="project" value="UniProtKB-EC"/>
</dbReference>
<evidence type="ECO:0000256" key="2">
    <source>
        <dbReference type="ARBA" id="ARBA00004275"/>
    </source>
</evidence>
<dbReference type="PROSITE" id="PS51387">
    <property type="entry name" value="FAD_PCMH"/>
    <property type="match status" value="1"/>
</dbReference>
<keyword evidence="9 19" id="KW-0274">FAD</keyword>
<dbReference type="STRING" id="7574.A0A1S3HFF9"/>
<dbReference type="FunFam" id="3.10.20.30:FF:000015">
    <property type="entry name" value="Aldehyde oxidase 1"/>
    <property type="match status" value="1"/>
</dbReference>
<dbReference type="PIRSF" id="PIRSF000127">
    <property type="entry name" value="Xanthine_DH"/>
    <property type="match status" value="1"/>
</dbReference>
<dbReference type="PANTHER" id="PTHR45444">
    <property type="entry name" value="XANTHINE DEHYDROGENASE"/>
    <property type="match status" value="1"/>
</dbReference>
<evidence type="ECO:0000256" key="20">
    <source>
        <dbReference type="PIRSR" id="PIRSR000127-3"/>
    </source>
</evidence>
<dbReference type="SUPFAM" id="SSF47741">
    <property type="entry name" value="CO dehydrogenase ISP C-domain like"/>
    <property type="match status" value="1"/>
</dbReference>
<keyword evidence="7 20" id="KW-0001">2Fe-2S</keyword>
<dbReference type="InterPro" id="IPR002346">
    <property type="entry name" value="Mopterin_DH_FAD-bd"/>
</dbReference>
<comment type="cofactor">
    <cofactor evidence="15">
        <name>[2Fe-2S] cluster</name>
        <dbReference type="ChEBI" id="CHEBI:190135"/>
    </cofactor>
</comment>
<evidence type="ECO:0000256" key="9">
    <source>
        <dbReference type="ARBA" id="ARBA00022827"/>
    </source>
</evidence>
<dbReference type="Gene3D" id="3.90.1170.50">
    <property type="entry name" value="Aldehyde oxidase/xanthine dehydrogenase, a/b hammerhead"/>
    <property type="match status" value="1"/>
</dbReference>
<dbReference type="Proteomes" id="UP000085678">
    <property type="component" value="Unplaced"/>
</dbReference>
<comment type="catalytic activity">
    <reaction evidence="17">
        <text>hypoxanthine + NAD(+) + H2O = xanthine + NADH + H(+)</text>
        <dbReference type="Rhea" id="RHEA:24670"/>
        <dbReference type="ChEBI" id="CHEBI:15377"/>
        <dbReference type="ChEBI" id="CHEBI:15378"/>
        <dbReference type="ChEBI" id="CHEBI:17368"/>
        <dbReference type="ChEBI" id="CHEBI:17712"/>
        <dbReference type="ChEBI" id="CHEBI:57540"/>
        <dbReference type="ChEBI" id="CHEBI:57945"/>
        <dbReference type="EC" id="1.17.1.4"/>
    </reaction>
</comment>
<proteinExistence type="inferred from homology"/>
<evidence type="ECO:0000256" key="13">
    <source>
        <dbReference type="ARBA" id="ARBA00023027"/>
    </source>
</evidence>
<organism evidence="23 24">
    <name type="scientific">Lingula anatina</name>
    <name type="common">Brachiopod</name>
    <name type="synonym">Lingula unguis</name>
    <dbReference type="NCBI Taxonomy" id="7574"/>
    <lineage>
        <taxon>Eukaryota</taxon>
        <taxon>Metazoa</taxon>
        <taxon>Spiralia</taxon>
        <taxon>Lophotrochozoa</taxon>
        <taxon>Brachiopoda</taxon>
        <taxon>Linguliformea</taxon>
        <taxon>Lingulata</taxon>
        <taxon>Lingulida</taxon>
        <taxon>Linguloidea</taxon>
        <taxon>Lingulidae</taxon>
        <taxon>Lingula</taxon>
    </lineage>
</organism>
<evidence type="ECO:0000256" key="15">
    <source>
        <dbReference type="ARBA" id="ARBA00034078"/>
    </source>
</evidence>
<dbReference type="Gene3D" id="3.10.20.30">
    <property type="match status" value="1"/>
</dbReference>
<dbReference type="GeneID" id="106154083"/>
<feature type="binding site" evidence="20">
    <location>
        <position position="150"/>
    </location>
    <ligand>
        <name>[2Fe-2S] cluster</name>
        <dbReference type="ChEBI" id="CHEBI:190135"/>
        <label>2</label>
    </ligand>
</feature>
<evidence type="ECO:0000256" key="6">
    <source>
        <dbReference type="ARBA" id="ARBA00022630"/>
    </source>
</evidence>
<dbReference type="SMART" id="SM01092">
    <property type="entry name" value="CO_deh_flav_C"/>
    <property type="match status" value="1"/>
</dbReference>
<evidence type="ECO:0000256" key="16">
    <source>
        <dbReference type="ARBA" id="ARBA00049017"/>
    </source>
</evidence>
<keyword evidence="14" id="KW-0576">Peroxisome</keyword>
<comment type="subcellular location">
    <subcellularLocation>
        <location evidence="2">Peroxisome</location>
    </subcellularLocation>
</comment>
<dbReference type="SUPFAM" id="SSF55447">
    <property type="entry name" value="CO dehydrogenase flavoprotein C-terminal domain-like"/>
    <property type="match status" value="1"/>
</dbReference>
<dbReference type="OrthoDB" id="8300278at2759"/>
<gene>
    <name evidence="24" type="primary">LOC106154083</name>
</gene>
<dbReference type="Pfam" id="PF00941">
    <property type="entry name" value="FAD_binding_5"/>
    <property type="match status" value="1"/>
</dbReference>
<comment type="similarity">
    <text evidence="3">Belongs to the xanthine dehydrogenase family.</text>
</comment>
<comment type="catalytic activity">
    <reaction evidence="16">
        <text>xanthine + NAD(+) + H2O = urate + NADH + H(+)</text>
        <dbReference type="Rhea" id="RHEA:16669"/>
        <dbReference type="ChEBI" id="CHEBI:15377"/>
        <dbReference type="ChEBI" id="CHEBI:15378"/>
        <dbReference type="ChEBI" id="CHEBI:17712"/>
        <dbReference type="ChEBI" id="CHEBI:17775"/>
        <dbReference type="ChEBI" id="CHEBI:57540"/>
        <dbReference type="ChEBI" id="CHEBI:57945"/>
        <dbReference type="EC" id="1.17.1.4"/>
    </reaction>
</comment>
<dbReference type="SUPFAM" id="SSF56003">
    <property type="entry name" value="Molybdenum cofactor-binding domain"/>
    <property type="match status" value="1"/>
</dbReference>
<dbReference type="InterPro" id="IPR037165">
    <property type="entry name" value="AldOxase/xan_DH_Mopterin-bd_sf"/>
</dbReference>
<dbReference type="SMART" id="SM01008">
    <property type="entry name" value="Ald_Xan_dh_C"/>
    <property type="match status" value="1"/>
</dbReference>
<dbReference type="AlphaFoldDB" id="A0A1S3HFF9"/>
<evidence type="ECO:0000256" key="11">
    <source>
        <dbReference type="ARBA" id="ARBA00023004"/>
    </source>
</evidence>
<evidence type="ECO:0000256" key="8">
    <source>
        <dbReference type="ARBA" id="ARBA00022723"/>
    </source>
</evidence>
<dbReference type="InterPro" id="IPR016167">
    <property type="entry name" value="FAD-bd_PCMH_sub1"/>
</dbReference>
<dbReference type="FunFam" id="3.30.365.10:FF:000001">
    <property type="entry name" value="Xanthine dehydrogenase oxidase"/>
    <property type="match status" value="1"/>
</dbReference>
<dbReference type="KEGG" id="lak:106154083"/>
<evidence type="ECO:0000313" key="24">
    <source>
        <dbReference type="RefSeq" id="XP_013383774.1"/>
    </source>
</evidence>
<feature type="domain" description="FAD-binding PCMH-type" evidence="22">
    <location>
        <begin position="223"/>
        <end position="415"/>
    </location>
</feature>
<comment type="cofactor">
    <cofactor evidence="20">
        <name>Mo-molybdopterin</name>
        <dbReference type="ChEBI" id="CHEBI:71302"/>
    </cofactor>
    <text evidence="20">Binds 1 Mo-molybdopterin (Mo-MPT) cofactor per subunit.</text>
</comment>
<feature type="binding site" evidence="20">
    <location>
        <position position="113"/>
    </location>
    <ligand>
        <name>[2Fe-2S] cluster</name>
        <dbReference type="ChEBI" id="CHEBI:190135"/>
        <label>2</label>
    </ligand>
</feature>
<keyword evidence="8 20" id="KW-0479">Metal-binding</keyword>
<dbReference type="Pfam" id="PF01315">
    <property type="entry name" value="Ald_Xan_dh_C"/>
    <property type="match status" value="1"/>
</dbReference>
<dbReference type="GO" id="GO:0071949">
    <property type="term" value="F:FAD binding"/>
    <property type="evidence" value="ECO:0007669"/>
    <property type="project" value="InterPro"/>
</dbReference>
<feature type="binding site" evidence="20">
    <location>
        <position position="51"/>
    </location>
    <ligand>
        <name>[2Fe-2S] cluster</name>
        <dbReference type="ChEBI" id="CHEBI:190135"/>
        <label>1</label>
    </ligand>
</feature>
<dbReference type="FunFam" id="3.30.365.10:FF:000003">
    <property type="entry name" value="Aldehyde oxidase 1"/>
    <property type="match status" value="1"/>
</dbReference>
<dbReference type="FunFam" id="3.90.1170.50:FF:000001">
    <property type="entry name" value="Aldehyde oxidase 1"/>
    <property type="match status" value="1"/>
</dbReference>
<dbReference type="FunFam" id="3.30.365.10:FF:000004">
    <property type="entry name" value="Xanthine dehydrogenase oxidase"/>
    <property type="match status" value="1"/>
</dbReference>
<feature type="binding site" evidence="20">
    <location>
        <position position="858"/>
    </location>
    <ligand>
        <name>Mo-molybdopterin</name>
        <dbReference type="ChEBI" id="CHEBI:71302"/>
    </ligand>
    <ligandPart>
        <name>Mo</name>
        <dbReference type="ChEBI" id="CHEBI:28685"/>
    </ligandPart>
</feature>
<feature type="binding site" evidence="20">
    <location>
        <position position="43"/>
    </location>
    <ligand>
        <name>[2Fe-2S] cluster</name>
        <dbReference type="ChEBI" id="CHEBI:190135"/>
        <label>1</label>
    </ligand>
</feature>
<dbReference type="InterPro" id="IPR006058">
    <property type="entry name" value="2Fe2S_fd_BS"/>
</dbReference>
<dbReference type="Pfam" id="PF03450">
    <property type="entry name" value="CO_deh_flav_C"/>
    <property type="match status" value="1"/>
</dbReference>
<feature type="active site" description="Proton acceptor" evidence="18">
    <location>
        <position position="1212"/>
    </location>
</feature>
<keyword evidence="5 20" id="KW-0500">Molybdenum</keyword>
<dbReference type="GO" id="GO:0006145">
    <property type="term" value="P:purine nucleobase catabolic process"/>
    <property type="evidence" value="ECO:0007669"/>
    <property type="project" value="UniProtKB-ARBA"/>
</dbReference>
<dbReference type="InterPro" id="IPR016208">
    <property type="entry name" value="Ald_Oxase/xanthine_DH-like"/>
</dbReference>
<protein>
    <recommendedName>
        <fullName evidence="4">xanthine dehydrogenase</fullName>
        <ecNumber evidence="4">1.17.1.4</ecNumber>
    </recommendedName>
</protein>
<dbReference type="InterPro" id="IPR046867">
    <property type="entry name" value="AldOxase/xan_DH_MoCoBD2"/>
</dbReference>
<evidence type="ECO:0000256" key="12">
    <source>
        <dbReference type="ARBA" id="ARBA00023014"/>
    </source>
</evidence>
<dbReference type="SUPFAM" id="SSF56176">
    <property type="entry name" value="FAD-binding/transporter-associated domain-like"/>
    <property type="match status" value="1"/>
</dbReference>
<dbReference type="RefSeq" id="XP_013383774.1">
    <property type="nucleotide sequence ID" value="XM_013528320.1"/>
</dbReference>
<feature type="domain" description="2Fe-2S ferredoxin-type" evidence="21">
    <location>
        <begin position="4"/>
        <end position="91"/>
    </location>
</feature>
<dbReference type="InterPro" id="IPR005107">
    <property type="entry name" value="CO_DH_flav_C"/>
</dbReference>
<dbReference type="InterPro" id="IPR036010">
    <property type="entry name" value="2Fe-2S_ferredoxin-like_sf"/>
</dbReference>
<evidence type="ECO:0000256" key="3">
    <source>
        <dbReference type="ARBA" id="ARBA00006849"/>
    </source>
</evidence>
<dbReference type="Gene3D" id="3.30.390.50">
    <property type="entry name" value="CO dehydrogenase flavoprotein, C-terminal domain"/>
    <property type="match status" value="1"/>
</dbReference>
<dbReference type="InterPro" id="IPR012675">
    <property type="entry name" value="Beta-grasp_dom_sf"/>
</dbReference>
<feature type="binding site" evidence="20">
    <location>
        <position position="739"/>
    </location>
    <ligand>
        <name>Mo-molybdopterin</name>
        <dbReference type="ChEBI" id="CHEBI:71302"/>
    </ligand>
    <ligandPart>
        <name>Mo</name>
        <dbReference type="ChEBI" id="CHEBI:28685"/>
    </ligandPart>
</feature>
<evidence type="ECO:0000256" key="10">
    <source>
        <dbReference type="ARBA" id="ARBA00023002"/>
    </source>
</evidence>
<dbReference type="GO" id="GO:0005777">
    <property type="term" value="C:peroxisome"/>
    <property type="evidence" value="ECO:0007669"/>
    <property type="project" value="UniProtKB-SubCell"/>
</dbReference>
<dbReference type="SUPFAM" id="SSF54665">
    <property type="entry name" value="CO dehydrogenase molybdoprotein N-domain-like"/>
    <property type="match status" value="1"/>
</dbReference>
<feature type="binding site" evidence="19">
    <location>
        <position position="860"/>
    </location>
    <ligand>
        <name>substrate</name>
    </ligand>
</feature>
<dbReference type="InterPro" id="IPR036318">
    <property type="entry name" value="FAD-bd_PCMH-like_sf"/>
</dbReference>
<dbReference type="InterPro" id="IPR036856">
    <property type="entry name" value="Ald_Oxase/Xan_DH_a/b_sf"/>
</dbReference>
<feature type="binding site" evidence="20">
    <location>
        <position position="116"/>
    </location>
    <ligand>
        <name>[2Fe-2S] cluster</name>
        <dbReference type="ChEBI" id="CHEBI:190135"/>
        <label>2</label>
    </ligand>
</feature>
<dbReference type="Gene3D" id="1.10.150.120">
    <property type="entry name" value="[2Fe-2S]-binding domain"/>
    <property type="match status" value="1"/>
</dbReference>
<feature type="binding site" evidence="20">
    <location>
        <position position="708"/>
    </location>
    <ligand>
        <name>Mo-molybdopterin</name>
        <dbReference type="ChEBI" id="CHEBI:71302"/>
    </ligand>
    <ligandPart>
        <name>Mo</name>
        <dbReference type="ChEBI" id="CHEBI:28685"/>
    </ligandPart>
</feature>
<evidence type="ECO:0000256" key="4">
    <source>
        <dbReference type="ARBA" id="ARBA00013123"/>
    </source>
</evidence>
<dbReference type="GO" id="GO:0005506">
    <property type="term" value="F:iron ion binding"/>
    <property type="evidence" value="ECO:0007669"/>
    <property type="project" value="InterPro"/>
</dbReference>
<feature type="binding site" evidence="20">
    <location>
        <position position="48"/>
    </location>
    <ligand>
        <name>[2Fe-2S] cluster</name>
        <dbReference type="ChEBI" id="CHEBI:190135"/>
        <label>1</label>
    </ligand>
</feature>
<evidence type="ECO:0000256" key="18">
    <source>
        <dbReference type="PIRSR" id="PIRSR000127-1"/>
    </source>
</evidence>
<accession>A0A1S3HFF9</accession>
<name>A0A1S3HFF9_LINAN</name>
<feature type="binding site" evidence="20">
    <location>
        <position position="73"/>
    </location>
    <ligand>
        <name>[2Fe-2S] cluster</name>
        <dbReference type="ChEBI" id="CHEBI:190135"/>
        <label>1</label>
    </ligand>
</feature>
<dbReference type="InterPro" id="IPR036683">
    <property type="entry name" value="CO_DH_flav_C_dom_sf"/>
</dbReference>
<feature type="binding site" evidence="20">
    <location>
        <position position="148"/>
    </location>
    <ligand>
        <name>[2Fe-2S] cluster</name>
        <dbReference type="ChEBI" id="CHEBI:190135"/>
        <label>2</label>
    </ligand>
</feature>
<dbReference type="GO" id="GO:0051537">
    <property type="term" value="F:2 iron, 2 sulfur cluster binding"/>
    <property type="evidence" value="ECO:0007669"/>
    <property type="project" value="UniProtKB-KW"/>
</dbReference>
<comment type="cofactor">
    <cofactor evidence="20">
        <name>[2Fe-2S] cluster</name>
        <dbReference type="ChEBI" id="CHEBI:190135"/>
    </cofactor>
    <text evidence="20">Binds 2 [2Fe-2S] clusters.</text>
</comment>